<dbReference type="EMBL" id="KN840500">
    <property type="protein sequence ID" value="KIP07310.1"/>
    <property type="molecule type" value="Genomic_DNA"/>
</dbReference>
<dbReference type="AlphaFoldDB" id="A0A0C3SAU3"/>
<keyword evidence="1" id="KW-0732">Signal</keyword>
<protein>
    <recommendedName>
        <fullName evidence="4">Secreted protein</fullName>
    </recommendedName>
</protein>
<evidence type="ECO:0000256" key="1">
    <source>
        <dbReference type="SAM" id="SignalP"/>
    </source>
</evidence>
<gene>
    <name evidence="2" type="ORF">PHLGIDRAFT_426104</name>
</gene>
<evidence type="ECO:0008006" key="4">
    <source>
        <dbReference type="Google" id="ProtNLM"/>
    </source>
</evidence>
<accession>A0A0C3SAU3</accession>
<evidence type="ECO:0000313" key="2">
    <source>
        <dbReference type="EMBL" id="KIP07310.1"/>
    </source>
</evidence>
<sequence length="122" mass="13579">MGPYIMLSLVVALVAFLCDIREGRSGRQRGLVGTVVMPPLCLNLLHDESRRRRERKRAVFILFLCAANSSDALFEPPIVTECWLNGGNAGRDANEAHIARRIVDEAVNVPVSPPDTWLLVQR</sequence>
<proteinExistence type="predicted"/>
<reference evidence="2 3" key="1">
    <citation type="journal article" date="2014" name="PLoS Genet.">
        <title>Analysis of the Phlebiopsis gigantea genome, transcriptome and secretome provides insight into its pioneer colonization strategies of wood.</title>
        <authorList>
            <person name="Hori C."/>
            <person name="Ishida T."/>
            <person name="Igarashi K."/>
            <person name="Samejima M."/>
            <person name="Suzuki H."/>
            <person name="Master E."/>
            <person name="Ferreira P."/>
            <person name="Ruiz-Duenas F.J."/>
            <person name="Held B."/>
            <person name="Canessa P."/>
            <person name="Larrondo L.F."/>
            <person name="Schmoll M."/>
            <person name="Druzhinina I.S."/>
            <person name="Kubicek C.P."/>
            <person name="Gaskell J.A."/>
            <person name="Kersten P."/>
            <person name="St John F."/>
            <person name="Glasner J."/>
            <person name="Sabat G."/>
            <person name="Splinter BonDurant S."/>
            <person name="Syed K."/>
            <person name="Yadav J."/>
            <person name="Mgbeahuruike A.C."/>
            <person name="Kovalchuk A."/>
            <person name="Asiegbu F.O."/>
            <person name="Lackner G."/>
            <person name="Hoffmeister D."/>
            <person name="Rencoret J."/>
            <person name="Gutierrez A."/>
            <person name="Sun H."/>
            <person name="Lindquist E."/>
            <person name="Barry K."/>
            <person name="Riley R."/>
            <person name="Grigoriev I.V."/>
            <person name="Henrissat B."/>
            <person name="Kues U."/>
            <person name="Berka R.M."/>
            <person name="Martinez A.T."/>
            <person name="Covert S.F."/>
            <person name="Blanchette R.A."/>
            <person name="Cullen D."/>
        </authorList>
    </citation>
    <scope>NUCLEOTIDE SEQUENCE [LARGE SCALE GENOMIC DNA]</scope>
    <source>
        <strain evidence="2 3">11061_1 CR5-6</strain>
    </source>
</reference>
<dbReference type="HOGENOM" id="CLU_2027579_0_0_1"/>
<feature type="chain" id="PRO_5002169765" description="Secreted protein" evidence="1">
    <location>
        <begin position="26"/>
        <end position="122"/>
    </location>
</feature>
<evidence type="ECO:0000313" key="3">
    <source>
        <dbReference type="Proteomes" id="UP000053257"/>
    </source>
</evidence>
<name>A0A0C3SAU3_PHLG1</name>
<feature type="signal peptide" evidence="1">
    <location>
        <begin position="1"/>
        <end position="25"/>
    </location>
</feature>
<organism evidence="2 3">
    <name type="scientific">Phlebiopsis gigantea (strain 11061_1 CR5-6)</name>
    <name type="common">White-rot fungus</name>
    <name type="synonym">Peniophora gigantea</name>
    <dbReference type="NCBI Taxonomy" id="745531"/>
    <lineage>
        <taxon>Eukaryota</taxon>
        <taxon>Fungi</taxon>
        <taxon>Dikarya</taxon>
        <taxon>Basidiomycota</taxon>
        <taxon>Agaricomycotina</taxon>
        <taxon>Agaricomycetes</taxon>
        <taxon>Polyporales</taxon>
        <taxon>Phanerochaetaceae</taxon>
        <taxon>Phlebiopsis</taxon>
    </lineage>
</organism>
<keyword evidence="3" id="KW-1185">Reference proteome</keyword>
<dbReference type="Proteomes" id="UP000053257">
    <property type="component" value="Unassembled WGS sequence"/>
</dbReference>